<dbReference type="InterPro" id="IPR023098">
    <property type="entry name" value="SerK/SbnI_C"/>
</dbReference>
<keyword evidence="1" id="KW-0808">Transferase</keyword>
<feature type="domain" description="ParB-like N-terminal" evidence="5">
    <location>
        <begin position="9"/>
        <end position="94"/>
    </location>
</feature>
<dbReference type="InterPro" id="IPR037953">
    <property type="entry name" value="SbnI-like_N"/>
</dbReference>
<proteinExistence type="predicted"/>
<dbReference type="InterPro" id="IPR003115">
    <property type="entry name" value="ParB_N"/>
</dbReference>
<dbReference type="InterPro" id="IPR050336">
    <property type="entry name" value="Chromosome_partition/occlusion"/>
</dbReference>
<evidence type="ECO:0000256" key="1">
    <source>
        <dbReference type="ARBA" id="ARBA00022679"/>
    </source>
</evidence>
<reference evidence="6 9" key="3">
    <citation type="submission" date="2020-11" db="EMBL/GenBank/DDBJ databases">
        <authorList>
            <consortium name="Pathogen Informatics"/>
        </authorList>
    </citation>
    <scope>NUCLEOTIDE SEQUENCE [LARGE SCALE GENOMIC DNA]</scope>
    <source>
        <strain evidence="6 9">NCTC12218</strain>
    </source>
</reference>
<dbReference type="EMBL" id="POVK01000002">
    <property type="protein sequence ID" value="NHA33091.1"/>
    <property type="molecule type" value="Genomic_DNA"/>
</dbReference>
<dbReference type="CDD" id="cd16388">
    <property type="entry name" value="SbnI_like_N"/>
    <property type="match status" value="1"/>
</dbReference>
<dbReference type="AlphaFoldDB" id="A0A7Z7QM74"/>
<dbReference type="Proteomes" id="UP000264146">
    <property type="component" value="Chromosome"/>
</dbReference>
<dbReference type="NCBIfam" id="NF033589">
    <property type="entry name" value="staphy_B_SbnI"/>
    <property type="match status" value="1"/>
</dbReference>
<dbReference type="PANTHER" id="PTHR33375:SF1">
    <property type="entry name" value="CHROMOSOME-PARTITIONING PROTEIN PARB-RELATED"/>
    <property type="match status" value="1"/>
</dbReference>
<evidence type="ECO:0000313" key="8">
    <source>
        <dbReference type="EMBL" id="SUM85918.1"/>
    </source>
</evidence>
<dbReference type="SMART" id="SM00470">
    <property type="entry name" value="ParB"/>
    <property type="match status" value="1"/>
</dbReference>
<dbReference type="InterPro" id="IPR016999">
    <property type="entry name" value="SbnI-like"/>
</dbReference>
<dbReference type="GeneID" id="93788857"/>
<evidence type="ECO:0000313" key="6">
    <source>
        <dbReference type="EMBL" id="CAD7358507.1"/>
    </source>
</evidence>
<dbReference type="GO" id="GO:0045881">
    <property type="term" value="P:positive regulation of sporulation resulting in formation of a cellular spore"/>
    <property type="evidence" value="ECO:0007669"/>
    <property type="project" value="TreeGrafter"/>
</dbReference>
<dbReference type="GO" id="GO:0005524">
    <property type="term" value="F:ATP binding"/>
    <property type="evidence" value="ECO:0007669"/>
    <property type="project" value="UniProtKB-KW"/>
</dbReference>
<keyword evidence="10" id="KW-1185">Reference proteome</keyword>
<keyword evidence="4" id="KW-0067">ATP-binding</keyword>
<evidence type="ECO:0000313" key="10">
    <source>
        <dbReference type="Proteomes" id="UP000572988"/>
    </source>
</evidence>
<keyword evidence="3" id="KW-0418">Kinase</keyword>
<gene>
    <name evidence="8" type="primary">sbnI_1</name>
    <name evidence="7" type="ORF">C1O36_00875</name>
    <name evidence="8" type="ORF">NCTC12218_00088</name>
</gene>
<organism evidence="8">
    <name type="scientific">Staphylococcus schleiferi</name>
    <dbReference type="NCBI Taxonomy" id="1295"/>
    <lineage>
        <taxon>Bacteria</taxon>
        <taxon>Bacillati</taxon>
        <taxon>Bacillota</taxon>
        <taxon>Bacilli</taxon>
        <taxon>Bacillales</taxon>
        <taxon>Staphylococcaceae</taxon>
        <taxon>Staphylococcus</taxon>
    </lineage>
</organism>
<evidence type="ECO:0000256" key="2">
    <source>
        <dbReference type="ARBA" id="ARBA00022741"/>
    </source>
</evidence>
<dbReference type="InterPro" id="IPR036086">
    <property type="entry name" value="ParB/Sulfiredoxin_sf"/>
</dbReference>
<reference evidence="7 10" key="1">
    <citation type="submission" date="2018-01" db="EMBL/GenBank/DDBJ databases">
        <title>Complete genome sequence of Staphylococcus Scheliferi isolated from human.</title>
        <authorList>
            <person name="Abouelkhair M.A."/>
            <person name="Bemis D.A."/>
            <person name="Kania S.A."/>
        </authorList>
    </citation>
    <scope>NUCLEOTIDE SEQUENCE [LARGE SCALE GENOMIC DNA]</scope>
    <source>
        <strain evidence="7 10">ATCC 43808</strain>
    </source>
</reference>
<dbReference type="PIRSF" id="PIRSF032543">
    <property type="entry name" value="UCP032543_ParB-like"/>
    <property type="match status" value="1"/>
</dbReference>
<dbReference type="GO" id="GO:0005694">
    <property type="term" value="C:chromosome"/>
    <property type="evidence" value="ECO:0007669"/>
    <property type="project" value="TreeGrafter"/>
</dbReference>
<accession>A0A7Z7QM74</accession>
<evidence type="ECO:0000313" key="7">
    <source>
        <dbReference type="EMBL" id="NHA33091.1"/>
    </source>
</evidence>
<dbReference type="Pfam" id="PF02195">
    <property type="entry name" value="ParB_N"/>
    <property type="match status" value="1"/>
</dbReference>
<dbReference type="GO" id="GO:0007059">
    <property type="term" value="P:chromosome segregation"/>
    <property type="evidence" value="ECO:0007669"/>
    <property type="project" value="TreeGrafter"/>
</dbReference>
<protein>
    <submittedName>
        <fullName evidence="7">Siderophore biosynthesis protein SbnI</fullName>
    </submittedName>
    <submittedName>
        <fullName evidence="8">Siderophore staphylobactin biosynthesis protein SbnI</fullName>
    </submittedName>
</protein>
<dbReference type="SUPFAM" id="SSF110849">
    <property type="entry name" value="ParB/Sulfiredoxin"/>
    <property type="match status" value="1"/>
</dbReference>
<dbReference type="PANTHER" id="PTHR33375">
    <property type="entry name" value="CHROMOSOME-PARTITIONING PROTEIN PARB-RELATED"/>
    <property type="match status" value="1"/>
</dbReference>
<dbReference type="EMBL" id="LR962863">
    <property type="protein sequence ID" value="CAD7358507.1"/>
    <property type="molecule type" value="Genomic_DNA"/>
</dbReference>
<sequence length="254" mass="29535">MKDLHESLKLIDVDQIDIHETYEPSRLEKTKESIEADQFIRHPILVVPMNQGRYMVIDGVHRFTSLKALGCKVIPVQVIHQAQYSIEAWCHKVPCDQLTSILSAESDLPWTTEIRYTTPFITMCYEDIEQYLYPEDLSTNKMNIWEKVVESYSSTCQVERVLQDACTCITPQEILMKYQPLQFSEIEAIVRKGKTVPAGVTRFNIAGRCLNLQVPLKLLKEKYSASQLKAWQQFLHDKVTHMRCYNEKVYLIES</sequence>
<dbReference type="Gene3D" id="3.30.1760.10">
    <property type="entry name" value="Conserved hypothetical protein from pyrococcus furiosus pfu- 392566-001, domain 2"/>
    <property type="match status" value="1"/>
</dbReference>
<dbReference type="RefSeq" id="WP_016425807.1">
    <property type="nucleotide sequence ID" value="NZ_CABKRV010000002.1"/>
</dbReference>
<reference evidence="8" key="2">
    <citation type="submission" date="2018-06" db="EMBL/GenBank/DDBJ databases">
        <authorList>
            <consortium name="Pathogen Informatics"/>
            <person name="Doyle S."/>
        </authorList>
    </citation>
    <scope>NUCLEOTIDE SEQUENCE [LARGE SCALE GENOMIC DNA]</scope>
    <source>
        <strain evidence="8">NCTC12218</strain>
    </source>
</reference>
<evidence type="ECO:0000313" key="9">
    <source>
        <dbReference type="Proteomes" id="UP000264146"/>
    </source>
</evidence>
<dbReference type="GO" id="GO:0016301">
    <property type="term" value="F:kinase activity"/>
    <property type="evidence" value="ECO:0007669"/>
    <property type="project" value="UniProtKB-KW"/>
</dbReference>
<keyword evidence="2" id="KW-0547">Nucleotide-binding</keyword>
<dbReference type="Proteomes" id="UP000572988">
    <property type="component" value="Unassembled WGS sequence"/>
</dbReference>
<name>A0A7Z7QM74_STASC</name>
<evidence type="ECO:0000256" key="3">
    <source>
        <dbReference type="ARBA" id="ARBA00022777"/>
    </source>
</evidence>
<evidence type="ECO:0000259" key="5">
    <source>
        <dbReference type="SMART" id="SM00470"/>
    </source>
</evidence>
<dbReference type="EMBL" id="UHEF01000001">
    <property type="protein sequence ID" value="SUM85918.1"/>
    <property type="molecule type" value="Genomic_DNA"/>
</dbReference>
<dbReference type="Gene3D" id="3.90.1530.10">
    <property type="entry name" value="Conserved hypothetical protein from pyrococcus furiosus pfu- 392566-001, ParB domain"/>
    <property type="match status" value="1"/>
</dbReference>
<evidence type="ECO:0000256" key="4">
    <source>
        <dbReference type="ARBA" id="ARBA00022840"/>
    </source>
</evidence>